<dbReference type="OrthoDB" id="326323at2759"/>
<organism evidence="2 3">
    <name type="scientific">Stentor coeruleus</name>
    <dbReference type="NCBI Taxonomy" id="5963"/>
    <lineage>
        <taxon>Eukaryota</taxon>
        <taxon>Sar</taxon>
        <taxon>Alveolata</taxon>
        <taxon>Ciliophora</taxon>
        <taxon>Postciliodesmatophora</taxon>
        <taxon>Heterotrichea</taxon>
        <taxon>Heterotrichida</taxon>
        <taxon>Stentoridae</taxon>
        <taxon>Stentor</taxon>
    </lineage>
</organism>
<keyword evidence="1" id="KW-1133">Transmembrane helix</keyword>
<reference evidence="2 3" key="1">
    <citation type="submission" date="2016-11" db="EMBL/GenBank/DDBJ databases">
        <title>The macronuclear genome of Stentor coeruleus: a giant cell with tiny introns.</title>
        <authorList>
            <person name="Slabodnick M."/>
            <person name="Ruby J.G."/>
            <person name="Reiff S.B."/>
            <person name="Swart E.C."/>
            <person name="Gosai S."/>
            <person name="Prabakaran S."/>
            <person name="Witkowska E."/>
            <person name="Larue G.E."/>
            <person name="Fisher S."/>
            <person name="Freeman R.M."/>
            <person name="Gunawardena J."/>
            <person name="Chu W."/>
            <person name="Stover N.A."/>
            <person name="Gregory B.D."/>
            <person name="Nowacki M."/>
            <person name="Derisi J."/>
            <person name="Roy S.W."/>
            <person name="Marshall W.F."/>
            <person name="Sood P."/>
        </authorList>
    </citation>
    <scope>NUCLEOTIDE SEQUENCE [LARGE SCALE GENOMIC DNA]</scope>
    <source>
        <strain evidence="2">WM001</strain>
    </source>
</reference>
<comment type="caution">
    <text evidence="2">The sequence shown here is derived from an EMBL/GenBank/DDBJ whole genome shotgun (WGS) entry which is preliminary data.</text>
</comment>
<evidence type="ECO:0008006" key="4">
    <source>
        <dbReference type="Google" id="ProtNLM"/>
    </source>
</evidence>
<feature type="transmembrane region" description="Helical" evidence="1">
    <location>
        <begin position="332"/>
        <end position="351"/>
    </location>
</feature>
<dbReference type="EMBL" id="MPUH01000189">
    <property type="protein sequence ID" value="OMJ86978.1"/>
    <property type="molecule type" value="Genomic_DNA"/>
</dbReference>
<feature type="transmembrane region" description="Helical" evidence="1">
    <location>
        <begin position="523"/>
        <end position="543"/>
    </location>
</feature>
<feature type="transmembrane region" description="Helical" evidence="1">
    <location>
        <begin position="798"/>
        <end position="817"/>
    </location>
</feature>
<dbReference type="Proteomes" id="UP000187209">
    <property type="component" value="Unassembled WGS sequence"/>
</dbReference>
<sequence>MRNIGEKILKYKEIAGIIKKKFGMEKDFSKIYGSMLKDILNISEGASILKISNLSSNTEMRLNREMTYFDKSGPVMIVSGCYDNIGTIVYANTSLFQLLSISETSKFIGTNFTELIPPPFDVIHDNVLLRFLFYRNSTELMREHLFLLDSQNNCVEVVMHFRIAFHKSYPFFIASFKPMLPAKNLILCSPEGVIYSVSIKVRMWFPDLNGNIYTSIPNLDKYLLENDFDHIFDYKETGKELIMKKSLLTIDGCTLMIIYFIENTKNNSESLKSKKLRIEGYFTTIIEENATETRKKTIELESDEDDSITYENSQISDALKFARFLNYSVKGIFFMQFIIVLTIFLITYKLVGNLTSLSSLILDVGFMRFLSCLILSNTQSLELISQGIQVANTASFYKESLFNSSQELSKLLSSYKTIDISVLGLEKSYFDNTNLDIFKYYNNDFKSYQVNLYDAIETVVKYSEIVANSDINNFDKVKLERMFLLRNLPTDYLRTLNSTTMQFINDLDSALDFMFESMNTAEVFCLFPSCILIGISIICFLRIEWISKKIWNNLMNCQPEVLISSRNKLTERLYYIHEHELFSEKTTNKVVKVPYRISSLKNFIKIIFFVIFTIGYYVAIVNVSHSIMQTTLKNEIKNANFGGMRRMLAPLTLFWTRDAILNEVNLPNYMVIMPTYDISSSSNEMMMRISQYKEIEKLSINFSIEMNQNNDRVDEYQNLMFGDACKILNIEKCSPSLVSKGIDSGLKLYLRELEYYYSLAKNKMEYKEGIIESEIYSIFIEKSFVISMSLFPDITSEISQQLIAIIYILILVVYYFMVMKKTAKDIVSNLEKHVQVLTVFQSNEKQHRFK</sequence>
<name>A0A1R2CD89_9CILI</name>
<keyword evidence="1" id="KW-0812">Transmembrane</keyword>
<evidence type="ECO:0000256" key="1">
    <source>
        <dbReference type="SAM" id="Phobius"/>
    </source>
</evidence>
<keyword evidence="1" id="KW-0472">Membrane</keyword>
<proteinExistence type="predicted"/>
<accession>A0A1R2CD89</accession>
<evidence type="ECO:0000313" key="3">
    <source>
        <dbReference type="Proteomes" id="UP000187209"/>
    </source>
</evidence>
<evidence type="ECO:0000313" key="2">
    <source>
        <dbReference type="EMBL" id="OMJ86978.1"/>
    </source>
</evidence>
<dbReference type="AlphaFoldDB" id="A0A1R2CD89"/>
<keyword evidence="3" id="KW-1185">Reference proteome</keyword>
<feature type="transmembrane region" description="Helical" evidence="1">
    <location>
        <begin position="773"/>
        <end position="792"/>
    </location>
</feature>
<protein>
    <recommendedName>
        <fullName evidence="4">PAS domain-containing protein</fullName>
    </recommendedName>
</protein>
<gene>
    <name evidence="2" type="ORF">SteCoe_11374</name>
</gene>
<feature type="transmembrane region" description="Helical" evidence="1">
    <location>
        <begin position="603"/>
        <end position="623"/>
    </location>
</feature>